<reference evidence="7 8" key="1">
    <citation type="submission" date="2016-10" db="EMBL/GenBank/DDBJ databases">
        <authorList>
            <person name="de Groot N.N."/>
        </authorList>
    </citation>
    <scope>NUCLEOTIDE SEQUENCE [LARGE SCALE GENOMIC DNA]</scope>
    <source>
        <strain evidence="7 8">ATCC 35022</strain>
    </source>
</reference>
<dbReference type="Proteomes" id="UP000199071">
    <property type="component" value="Unassembled WGS sequence"/>
</dbReference>
<keyword evidence="3 4" id="KW-0418">Kinase</keyword>
<gene>
    <name evidence="7" type="ORF">SAMN02982931_02628</name>
</gene>
<evidence type="ECO:0000313" key="7">
    <source>
        <dbReference type="EMBL" id="SDB35264.1"/>
    </source>
</evidence>
<dbReference type="Pfam" id="PF00370">
    <property type="entry name" value="FGGY_N"/>
    <property type="match status" value="1"/>
</dbReference>
<evidence type="ECO:0000256" key="4">
    <source>
        <dbReference type="RuleBase" id="RU003733"/>
    </source>
</evidence>
<organism evidence="7 8">
    <name type="scientific">Bauldia litoralis</name>
    <dbReference type="NCBI Taxonomy" id="665467"/>
    <lineage>
        <taxon>Bacteria</taxon>
        <taxon>Pseudomonadati</taxon>
        <taxon>Pseudomonadota</taxon>
        <taxon>Alphaproteobacteria</taxon>
        <taxon>Hyphomicrobiales</taxon>
        <taxon>Kaistiaceae</taxon>
        <taxon>Bauldia</taxon>
    </lineage>
</organism>
<dbReference type="PANTHER" id="PTHR43095">
    <property type="entry name" value="SUGAR KINASE"/>
    <property type="match status" value="1"/>
</dbReference>
<dbReference type="GO" id="GO:0016773">
    <property type="term" value="F:phosphotransferase activity, alcohol group as acceptor"/>
    <property type="evidence" value="ECO:0007669"/>
    <property type="project" value="InterPro"/>
</dbReference>
<dbReference type="CDD" id="cd07802">
    <property type="entry name" value="ASKHA_NBD_FGGY_EcLyxK-like"/>
    <property type="match status" value="1"/>
</dbReference>
<accession>A0A1G6CQW3</accession>
<dbReference type="EMBL" id="FMXQ01000005">
    <property type="protein sequence ID" value="SDB35264.1"/>
    <property type="molecule type" value="Genomic_DNA"/>
</dbReference>
<dbReference type="STRING" id="665467.SAMN02982931_02628"/>
<keyword evidence="8" id="KW-1185">Reference proteome</keyword>
<comment type="similarity">
    <text evidence="1 4">Belongs to the FGGY kinase family.</text>
</comment>
<evidence type="ECO:0000313" key="8">
    <source>
        <dbReference type="Proteomes" id="UP000199071"/>
    </source>
</evidence>
<name>A0A1G6CQW3_9HYPH</name>
<dbReference type="AlphaFoldDB" id="A0A1G6CQW3"/>
<dbReference type="PIRSF" id="PIRSF000538">
    <property type="entry name" value="GlpK"/>
    <property type="match status" value="1"/>
</dbReference>
<feature type="domain" description="Carbohydrate kinase FGGY C-terminal" evidence="6">
    <location>
        <begin position="260"/>
        <end position="446"/>
    </location>
</feature>
<dbReference type="InterPro" id="IPR050406">
    <property type="entry name" value="FGGY_Carb_Kinase"/>
</dbReference>
<dbReference type="PROSITE" id="PS00445">
    <property type="entry name" value="FGGY_KINASES_2"/>
    <property type="match status" value="1"/>
</dbReference>
<dbReference type="InterPro" id="IPR043129">
    <property type="entry name" value="ATPase_NBD"/>
</dbReference>
<evidence type="ECO:0000259" key="6">
    <source>
        <dbReference type="Pfam" id="PF02782"/>
    </source>
</evidence>
<dbReference type="InterPro" id="IPR018485">
    <property type="entry name" value="FGGY_C"/>
</dbReference>
<dbReference type="PANTHER" id="PTHR43095:SF3">
    <property type="entry name" value="L-XYLULOSE_3-KETO-L-GULONATE KINASE"/>
    <property type="match status" value="1"/>
</dbReference>
<dbReference type="Pfam" id="PF02782">
    <property type="entry name" value="FGGY_C"/>
    <property type="match status" value="1"/>
</dbReference>
<dbReference type="InterPro" id="IPR018483">
    <property type="entry name" value="Carb_kinase_FGGY_CS"/>
</dbReference>
<protein>
    <submittedName>
        <fullName evidence="7">L-xylulokinase</fullName>
    </submittedName>
</protein>
<evidence type="ECO:0000256" key="1">
    <source>
        <dbReference type="ARBA" id="ARBA00009156"/>
    </source>
</evidence>
<dbReference type="RefSeq" id="WP_090876901.1">
    <property type="nucleotide sequence ID" value="NZ_FMXQ01000005.1"/>
</dbReference>
<keyword evidence="2 4" id="KW-0808">Transferase</keyword>
<evidence type="ECO:0000256" key="3">
    <source>
        <dbReference type="ARBA" id="ARBA00022777"/>
    </source>
</evidence>
<dbReference type="OrthoDB" id="9805576at2"/>
<dbReference type="GO" id="GO:0005975">
    <property type="term" value="P:carbohydrate metabolic process"/>
    <property type="evidence" value="ECO:0007669"/>
    <property type="project" value="InterPro"/>
</dbReference>
<feature type="domain" description="Carbohydrate kinase FGGY N-terminal" evidence="5">
    <location>
        <begin position="8"/>
        <end position="251"/>
    </location>
</feature>
<evidence type="ECO:0000259" key="5">
    <source>
        <dbReference type="Pfam" id="PF00370"/>
    </source>
</evidence>
<evidence type="ECO:0000256" key="2">
    <source>
        <dbReference type="ARBA" id="ARBA00022679"/>
    </source>
</evidence>
<sequence length="508" mass="53963">MDDTGPLLLGLDAGNTVTKAVLFDRDGRQLSRCARQSVSDQPQPGYVERNPEDLWRDASTAIRDCIADAGIDPARIAAIGCAGHGNGLYLIDDEGSAILGIQSLDSRAANLAEDLTARNGDALHAACLQKPWPAQTAVLLAWVKANRPDVYDATSTAFLCKDFVTFRLTGNRTSDISDLSGCGLLRMPEARVDADLLSLYGLDDAAAMMPRPAQPVDVVGRITDAAARQTGLVAGTPVVAGFFDVIASAIGSGVVAPGQASIVAGTWSINQVFSDTAAIDPDVFMVSTFGPGRFVNIESSATSAANLEWYVREFVESHGHHDDPFGWCNERIAEVSPAADDPVFHPYIYGSGQAPSARGGLYGLAGWHGEGHVLRALYEGVVFEHRRHIEVLTGAGISFNEAVMSGGGTRSAVWPQMMADCLGVKITVSTTVEAGALGAAIAAGVGATLFESLEDGVSSMTRVRAVFLPDPDMKAHYDRRYRLYRDLTEAMKPFWTAQRLAGCEAAAQ</sequence>
<dbReference type="SUPFAM" id="SSF53067">
    <property type="entry name" value="Actin-like ATPase domain"/>
    <property type="match status" value="2"/>
</dbReference>
<dbReference type="GO" id="GO:0016301">
    <property type="term" value="F:kinase activity"/>
    <property type="evidence" value="ECO:0007669"/>
    <property type="project" value="UniProtKB-KW"/>
</dbReference>
<dbReference type="Gene3D" id="3.30.420.40">
    <property type="match status" value="2"/>
</dbReference>
<dbReference type="InterPro" id="IPR018484">
    <property type="entry name" value="FGGY_N"/>
</dbReference>
<proteinExistence type="inferred from homology"/>
<dbReference type="InterPro" id="IPR000577">
    <property type="entry name" value="Carb_kinase_FGGY"/>
</dbReference>